<evidence type="ECO:0000313" key="9">
    <source>
        <dbReference type="EMBL" id="REF98304.1"/>
    </source>
</evidence>
<dbReference type="RefSeq" id="WP_116069606.1">
    <property type="nucleotide sequence ID" value="NZ_BONB01000062.1"/>
</dbReference>
<keyword evidence="2 7" id="KW-0813">Transport</keyword>
<dbReference type="OrthoDB" id="9809425at2"/>
<dbReference type="CDD" id="cd06261">
    <property type="entry name" value="TM_PBP2"/>
    <property type="match status" value="1"/>
</dbReference>
<evidence type="ECO:0000313" key="10">
    <source>
        <dbReference type="Proteomes" id="UP000256913"/>
    </source>
</evidence>
<organism evidence="9 10">
    <name type="scientific">Asanoa ferruginea</name>
    <dbReference type="NCBI Taxonomy" id="53367"/>
    <lineage>
        <taxon>Bacteria</taxon>
        <taxon>Bacillati</taxon>
        <taxon>Actinomycetota</taxon>
        <taxon>Actinomycetes</taxon>
        <taxon>Micromonosporales</taxon>
        <taxon>Micromonosporaceae</taxon>
        <taxon>Asanoa</taxon>
    </lineage>
</organism>
<dbReference type="Gene3D" id="1.10.3720.10">
    <property type="entry name" value="MetI-like"/>
    <property type="match status" value="1"/>
</dbReference>
<dbReference type="InterPro" id="IPR000515">
    <property type="entry name" value="MetI-like"/>
</dbReference>
<feature type="transmembrane region" description="Helical" evidence="7">
    <location>
        <begin position="101"/>
        <end position="120"/>
    </location>
</feature>
<feature type="domain" description="ABC transmembrane type-1" evidence="8">
    <location>
        <begin position="96"/>
        <end position="297"/>
    </location>
</feature>
<feature type="transmembrane region" description="Helical" evidence="7">
    <location>
        <begin position="274"/>
        <end position="300"/>
    </location>
</feature>
<dbReference type="PANTHER" id="PTHR43163">
    <property type="entry name" value="DIPEPTIDE TRANSPORT SYSTEM PERMEASE PROTEIN DPPB-RELATED"/>
    <property type="match status" value="1"/>
</dbReference>
<name>A0A3D9ZNV6_9ACTN</name>
<keyword evidence="3" id="KW-1003">Cell membrane</keyword>
<feature type="transmembrane region" description="Helical" evidence="7">
    <location>
        <begin position="7"/>
        <end position="28"/>
    </location>
</feature>
<dbReference type="GO" id="GO:0005886">
    <property type="term" value="C:plasma membrane"/>
    <property type="evidence" value="ECO:0007669"/>
    <property type="project" value="UniProtKB-SubCell"/>
</dbReference>
<sequence>MRLLGRVGQYVLVVWLAFTLSFFLLYVLPSDAASLMVDPTQVGDNTETVERLREFYGLDHSVWHQYADKLVGMLHGDFGVSYRTGQDAWSMISAVLPNTTLLAGLALVLAVLLALGVALLSVQTAFPRLGGLASAIPSVAVSVPVFLVGLLLIHLFAMRLGWFPVIGGDGPSSLVLPAITLAVPVAAPIAQLLVRNLSRELAAPYVTVLRAQGASTMWILRRNALKNACLPALTIAGLTFGQLLAGTVIVETVFSRTGLGRLTETAVRNQDIALIQAIVVLGAVVFSLVNLAVDVVYPILDPRVKVGHA</sequence>
<dbReference type="InterPro" id="IPR035906">
    <property type="entry name" value="MetI-like_sf"/>
</dbReference>
<keyword evidence="5 7" id="KW-1133">Transmembrane helix</keyword>
<dbReference type="PROSITE" id="PS50928">
    <property type="entry name" value="ABC_TM1"/>
    <property type="match status" value="1"/>
</dbReference>
<feature type="transmembrane region" description="Helical" evidence="7">
    <location>
        <begin position="132"/>
        <end position="154"/>
    </location>
</feature>
<dbReference type="Pfam" id="PF19300">
    <property type="entry name" value="BPD_transp_1_N"/>
    <property type="match status" value="1"/>
</dbReference>
<protein>
    <submittedName>
        <fullName evidence="9">Peptide/nickel transport system permease protein</fullName>
    </submittedName>
</protein>
<comment type="subcellular location">
    <subcellularLocation>
        <location evidence="1 7">Cell membrane</location>
        <topology evidence="1 7">Multi-pass membrane protein</topology>
    </subcellularLocation>
</comment>
<dbReference type="AlphaFoldDB" id="A0A3D9ZNV6"/>
<evidence type="ECO:0000256" key="5">
    <source>
        <dbReference type="ARBA" id="ARBA00022989"/>
    </source>
</evidence>
<evidence type="ECO:0000259" key="8">
    <source>
        <dbReference type="PROSITE" id="PS50928"/>
    </source>
</evidence>
<evidence type="ECO:0000256" key="2">
    <source>
        <dbReference type="ARBA" id="ARBA00022448"/>
    </source>
</evidence>
<evidence type="ECO:0000256" key="7">
    <source>
        <dbReference type="RuleBase" id="RU363032"/>
    </source>
</evidence>
<keyword evidence="4 7" id="KW-0812">Transmembrane</keyword>
<dbReference type="PANTHER" id="PTHR43163:SF6">
    <property type="entry name" value="DIPEPTIDE TRANSPORT SYSTEM PERMEASE PROTEIN DPPB-RELATED"/>
    <property type="match status" value="1"/>
</dbReference>
<reference evidence="9 10" key="1">
    <citation type="submission" date="2018-08" db="EMBL/GenBank/DDBJ databases">
        <title>Sequencing the genomes of 1000 actinobacteria strains.</title>
        <authorList>
            <person name="Klenk H.-P."/>
        </authorList>
    </citation>
    <scope>NUCLEOTIDE SEQUENCE [LARGE SCALE GENOMIC DNA]</scope>
    <source>
        <strain evidence="9 10">DSM 44099</strain>
    </source>
</reference>
<dbReference type="EMBL" id="QUMQ01000001">
    <property type="protein sequence ID" value="REF98304.1"/>
    <property type="molecule type" value="Genomic_DNA"/>
</dbReference>
<dbReference type="Proteomes" id="UP000256913">
    <property type="component" value="Unassembled WGS sequence"/>
</dbReference>
<accession>A0A3D9ZNV6</accession>
<evidence type="ECO:0000256" key="3">
    <source>
        <dbReference type="ARBA" id="ARBA00022475"/>
    </source>
</evidence>
<comment type="caution">
    <text evidence="9">The sequence shown here is derived from an EMBL/GenBank/DDBJ whole genome shotgun (WGS) entry which is preliminary data.</text>
</comment>
<feature type="transmembrane region" description="Helical" evidence="7">
    <location>
        <begin position="174"/>
        <end position="194"/>
    </location>
</feature>
<dbReference type="SUPFAM" id="SSF161098">
    <property type="entry name" value="MetI-like"/>
    <property type="match status" value="1"/>
</dbReference>
<proteinExistence type="inferred from homology"/>
<dbReference type="GO" id="GO:0055085">
    <property type="term" value="P:transmembrane transport"/>
    <property type="evidence" value="ECO:0007669"/>
    <property type="project" value="InterPro"/>
</dbReference>
<dbReference type="Pfam" id="PF00528">
    <property type="entry name" value="BPD_transp_1"/>
    <property type="match status" value="1"/>
</dbReference>
<evidence type="ECO:0000256" key="1">
    <source>
        <dbReference type="ARBA" id="ARBA00004651"/>
    </source>
</evidence>
<evidence type="ECO:0000256" key="4">
    <source>
        <dbReference type="ARBA" id="ARBA00022692"/>
    </source>
</evidence>
<comment type="similarity">
    <text evidence="7">Belongs to the binding-protein-dependent transport system permease family.</text>
</comment>
<feature type="transmembrane region" description="Helical" evidence="7">
    <location>
        <begin position="232"/>
        <end position="254"/>
    </location>
</feature>
<gene>
    <name evidence="9" type="ORF">DFJ67_4321</name>
</gene>
<evidence type="ECO:0000256" key="6">
    <source>
        <dbReference type="ARBA" id="ARBA00023136"/>
    </source>
</evidence>
<keyword evidence="10" id="KW-1185">Reference proteome</keyword>
<keyword evidence="6 7" id="KW-0472">Membrane</keyword>
<dbReference type="InterPro" id="IPR045621">
    <property type="entry name" value="BPD_transp_1_N"/>
</dbReference>